<dbReference type="RefSeq" id="WP_281263906.1">
    <property type="nucleotide sequence ID" value="NZ_LN774881.1"/>
</dbReference>
<dbReference type="Gene3D" id="3.55.40.20">
    <property type="entry name" value="Iron/manganese superoxide dismutase, C-terminal domain"/>
    <property type="match status" value="1"/>
</dbReference>
<dbReference type="SUPFAM" id="SSF54719">
    <property type="entry name" value="Fe,Mn superoxide dismutase (SOD), C-terminal domain"/>
    <property type="match status" value="1"/>
</dbReference>
<dbReference type="KEGG" id="wca:WEOB_029"/>
<dbReference type="STRING" id="1594731.WEOB_029"/>
<dbReference type="Gene3D" id="1.10.287.990">
    <property type="entry name" value="Fe,Mn superoxide dismutase (SOD) domain"/>
    <property type="match status" value="1"/>
</dbReference>
<dbReference type="InterPro" id="IPR036314">
    <property type="entry name" value="SOD_C_sf"/>
</dbReference>
<comment type="function">
    <text evidence="1">Destroys superoxide anion radicals which are normally produced within the cells and which are toxic to biological systems.</text>
</comment>
<keyword evidence="5 8" id="KW-0560">Oxidoreductase</keyword>
<gene>
    <name evidence="11" type="primary">sodA</name>
    <name evidence="11" type="ORF">WEOB_029</name>
</gene>
<reference evidence="12" key="1">
    <citation type="submission" date="2015-01" db="EMBL/GenBank/DDBJ databases">
        <authorList>
            <person name="Manzano-Marin A."/>
            <person name="Manzano-Marin A."/>
        </authorList>
    </citation>
    <scope>NUCLEOTIDE SEQUENCE [LARGE SCALE GENOMIC DNA]</scope>
    <source>
        <strain evidence="12">obscurior</strain>
    </source>
</reference>
<dbReference type="PRINTS" id="PR01703">
    <property type="entry name" value="MNSODISMTASE"/>
</dbReference>
<dbReference type="InterPro" id="IPR019832">
    <property type="entry name" value="Mn/Fe_SOD_C"/>
</dbReference>
<dbReference type="InterPro" id="IPR019831">
    <property type="entry name" value="Mn/Fe_SOD_N"/>
</dbReference>
<dbReference type="PANTHER" id="PTHR43595:SF2">
    <property type="entry name" value="SMALL RIBOSOMAL SUBUNIT PROTEIN MS42"/>
    <property type="match status" value="1"/>
</dbReference>
<evidence type="ECO:0000313" key="12">
    <source>
        <dbReference type="Proteomes" id="UP000242753"/>
    </source>
</evidence>
<feature type="binding site" evidence="7">
    <location>
        <position position="169"/>
    </location>
    <ligand>
        <name>Mn(2+)</name>
        <dbReference type="ChEBI" id="CHEBI:29035"/>
    </ligand>
</feature>
<accession>A0A0H5BWJ1</accession>
<dbReference type="PROSITE" id="PS00088">
    <property type="entry name" value="SOD_MN"/>
    <property type="match status" value="1"/>
</dbReference>
<feature type="domain" description="Manganese/iron superoxide dismutase N-terminal" evidence="9">
    <location>
        <begin position="3"/>
        <end position="90"/>
    </location>
</feature>
<dbReference type="GO" id="GO:0004784">
    <property type="term" value="F:superoxide dismutase activity"/>
    <property type="evidence" value="ECO:0007669"/>
    <property type="project" value="UniProtKB-EC"/>
</dbReference>
<evidence type="ECO:0000256" key="2">
    <source>
        <dbReference type="ARBA" id="ARBA00008714"/>
    </source>
</evidence>
<evidence type="ECO:0000313" key="11">
    <source>
        <dbReference type="EMBL" id="CEN31998.1"/>
    </source>
</evidence>
<sequence length="206" mass="24534">MDFKLPVLPYDYDDLEPFLDKETMKIHHTKHHQTYINNTNSAKKNFPLLNKLNIENLVKKLNIIPEKNEKIFLQNNAGGHLNHSLFWKFLKKNTPINVTLKFEIEKNFDSINNFKNIFEKTAMNHFGSGWVWIIKKNNKLKIISTINQNNPLMGKEISGHSGYPILGLDLWEHAYYLKYQNRKIEYIKAFWNIINWEEVEKQFNNV</sequence>
<dbReference type="InterPro" id="IPR019833">
    <property type="entry name" value="Mn/Fe_SOD_BS"/>
</dbReference>
<evidence type="ECO:0000256" key="7">
    <source>
        <dbReference type="PIRSR" id="PIRSR000349-1"/>
    </source>
</evidence>
<evidence type="ECO:0000256" key="5">
    <source>
        <dbReference type="ARBA" id="ARBA00023002"/>
    </source>
</evidence>
<feature type="binding site" evidence="7">
    <location>
        <position position="27"/>
    </location>
    <ligand>
        <name>Mn(2+)</name>
        <dbReference type="ChEBI" id="CHEBI:29035"/>
    </ligand>
</feature>
<dbReference type="Proteomes" id="UP000242753">
    <property type="component" value="Chromosome I"/>
</dbReference>
<dbReference type="SUPFAM" id="SSF46609">
    <property type="entry name" value="Fe,Mn superoxide dismutase (SOD), N-terminal domain"/>
    <property type="match status" value="1"/>
</dbReference>
<proteinExistence type="inferred from homology"/>
<protein>
    <recommendedName>
        <fullName evidence="3 8">Superoxide dismutase</fullName>
        <ecNumber evidence="3 8">1.15.1.1</ecNumber>
    </recommendedName>
</protein>
<feature type="domain" description="Manganese/iron superoxide dismutase C-terminal" evidence="10">
    <location>
        <begin position="99"/>
        <end position="201"/>
    </location>
</feature>
<organism evidence="11 12">
    <name type="scientific">Candidatus Westeberhardia cardiocondylae</name>
    <dbReference type="NCBI Taxonomy" id="1594731"/>
    <lineage>
        <taxon>Bacteria</taxon>
        <taxon>Pseudomonadati</taxon>
        <taxon>Pseudomonadota</taxon>
        <taxon>Gammaproteobacteria</taxon>
        <taxon>Enterobacterales</taxon>
        <taxon>Enterobacteriaceae</taxon>
        <taxon>ant endosymbionts</taxon>
        <taxon>Candidatus Westeberhardia</taxon>
    </lineage>
</organism>
<name>A0A0H5BWJ1_9ENTR</name>
<comment type="function">
    <text evidence="8">Destroys radicals which are normally produced within the cells and which are toxic to biological systems.</text>
</comment>
<evidence type="ECO:0000256" key="6">
    <source>
        <dbReference type="ARBA" id="ARBA00049204"/>
    </source>
</evidence>
<feature type="binding site" evidence="7">
    <location>
        <position position="83"/>
    </location>
    <ligand>
        <name>Mn(2+)</name>
        <dbReference type="ChEBI" id="CHEBI:29035"/>
    </ligand>
</feature>
<evidence type="ECO:0000259" key="9">
    <source>
        <dbReference type="Pfam" id="PF00081"/>
    </source>
</evidence>
<dbReference type="GO" id="GO:0005737">
    <property type="term" value="C:cytoplasm"/>
    <property type="evidence" value="ECO:0007669"/>
    <property type="project" value="TreeGrafter"/>
</dbReference>
<dbReference type="PANTHER" id="PTHR43595">
    <property type="entry name" value="37S RIBOSOMAL PROTEIN S26, MITOCHONDRIAL"/>
    <property type="match status" value="1"/>
</dbReference>
<dbReference type="PIRSF" id="PIRSF000349">
    <property type="entry name" value="SODismutase"/>
    <property type="match status" value="1"/>
</dbReference>
<feature type="binding site" evidence="7">
    <location>
        <position position="173"/>
    </location>
    <ligand>
        <name>Mn(2+)</name>
        <dbReference type="ChEBI" id="CHEBI:29035"/>
    </ligand>
</feature>
<comment type="similarity">
    <text evidence="2 8">Belongs to the iron/manganese superoxide dismutase family.</text>
</comment>
<evidence type="ECO:0000256" key="3">
    <source>
        <dbReference type="ARBA" id="ARBA00012682"/>
    </source>
</evidence>
<evidence type="ECO:0000256" key="8">
    <source>
        <dbReference type="RuleBase" id="RU000414"/>
    </source>
</evidence>
<dbReference type="PATRIC" id="fig|1594731.3.peg.27"/>
<keyword evidence="4 7" id="KW-0479">Metal-binding</keyword>
<dbReference type="Pfam" id="PF02777">
    <property type="entry name" value="Sod_Fe_C"/>
    <property type="match status" value="1"/>
</dbReference>
<evidence type="ECO:0000259" key="10">
    <source>
        <dbReference type="Pfam" id="PF02777"/>
    </source>
</evidence>
<keyword evidence="12" id="KW-1185">Reference proteome</keyword>
<dbReference type="EMBL" id="LN774881">
    <property type="protein sequence ID" value="CEN31998.1"/>
    <property type="molecule type" value="Genomic_DNA"/>
</dbReference>
<dbReference type="GO" id="GO:0046872">
    <property type="term" value="F:metal ion binding"/>
    <property type="evidence" value="ECO:0007669"/>
    <property type="project" value="UniProtKB-KW"/>
</dbReference>
<evidence type="ECO:0000256" key="4">
    <source>
        <dbReference type="ARBA" id="ARBA00022723"/>
    </source>
</evidence>
<dbReference type="AlphaFoldDB" id="A0A0H5BWJ1"/>
<dbReference type="EC" id="1.15.1.1" evidence="3 8"/>
<comment type="catalytic activity">
    <reaction evidence="6 8">
        <text>2 superoxide + 2 H(+) = H2O2 + O2</text>
        <dbReference type="Rhea" id="RHEA:20696"/>
        <dbReference type="ChEBI" id="CHEBI:15378"/>
        <dbReference type="ChEBI" id="CHEBI:15379"/>
        <dbReference type="ChEBI" id="CHEBI:16240"/>
        <dbReference type="ChEBI" id="CHEBI:18421"/>
        <dbReference type="EC" id="1.15.1.1"/>
    </reaction>
</comment>
<evidence type="ECO:0000256" key="1">
    <source>
        <dbReference type="ARBA" id="ARBA00002170"/>
    </source>
</evidence>
<dbReference type="Pfam" id="PF00081">
    <property type="entry name" value="Sod_Fe_N"/>
    <property type="match status" value="1"/>
</dbReference>
<dbReference type="InterPro" id="IPR036324">
    <property type="entry name" value="Mn/Fe_SOD_N_sf"/>
</dbReference>
<dbReference type="InterPro" id="IPR001189">
    <property type="entry name" value="Mn/Fe_SOD"/>
</dbReference>